<evidence type="ECO:0000256" key="4">
    <source>
        <dbReference type="ARBA" id="ARBA00022448"/>
    </source>
</evidence>
<feature type="transmembrane region" description="Helical" evidence="10">
    <location>
        <begin position="126"/>
        <end position="149"/>
    </location>
</feature>
<feature type="transmembrane region" description="Helical" evidence="10">
    <location>
        <begin position="50"/>
        <end position="73"/>
    </location>
</feature>
<protein>
    <recommendedName>
        <fullName evidence="10">Riboflavin transporter</fullName>
    </recommendedName>
</protein>
<evidence type="ECO:0000256" key="9">
    <source>
        <dbReference type="ARBA" id="ARBA00023180"/>
    </source>
</evidence>
<dbReference type="Proteomes" id="UP000826234">
    <property type="component" value="Unassembled WGS sequence"/>
</dbReference>
<comment type="subcellular location">
    <subcellularLocation>
        <location evidence="2 10">Cell membrane</location>
        <topology evidence="2 10">Multi-pass membrane protein</topology>
    </subcellularLocation>
</comment>
<evidence type="ECO:0000256" key="10">
    <source>
        <dbReference type="RuleBase" id="RU368035"/>
    </source>
</evidence>
<name>A0ABQ7SPS4_PHRPL</name>
<dbReference type="EMBL" id="JAIPUX010005289">
    <property type="protein sequence ID" value="KAH0619294.1"/>
    <property type="molecule type" value="Genomic_DNA"/>
</dbReference>
<proteinExistence type="inferred from homology"/>
<organism evidence="11 12">
    <name type="scientific">Phrynosoma platyrhinos</name>
    <name type="common">Desert horned lizard</name>
    <dbReference type="NCBI Taxonomy" id="52577"/>
    <lineage>
        <taxon>Eukaryota</taxon>
        <taxon>Metazoa</taxon>
        <taxon>Chordata</taxon>
        <taxon>Craniata</taxon>
        <taxon>Vertebrata</taxon>
        <taxon>Euteleostomi</taxon>
        <taxon>Lepidosauria</taxon>
        <taxon>Squamata</taxon>
        <taxon>Bifurcata</taxon>
        <taxon>Unidentata</taxon>
        <taxon>Episquamata</taxon>
        <taxon>Toxicofera</taxon>
        <taxon>Iguania</taxon>
        <taxon>Phrynosomatidae</taxon>
        <taxon>Phrynosomatinae</taxon>
        <taxon>Phrynosoma</taxon>
    </lineage>
</organism>
<sequence>MLVRYFHCCSSGEVKEGTCFPKKKNKPEGQQGTAQCPVLMLYFFLSLRSLPVLGVLAATGTAFGAFNMGMAALSPCPVLQHSAWGDVLIVSSFPSSDVISWVFFTGTLTYVKVMMGVILRSHSHSALVWYGAVEQLGSLLGALTMFPLVNIYSLFKSADFCSFHCPA</sequence>
<evidence type="ECO:0000256" key="2">
    <source>
        <dbReference type="ARBA" id="ARBA00004651"/>
    </source>
</evidence>
<keyword evidence="4 10" id="KW-0813">Transport</keyword>
<evidence type="ECO:0000256" key="8">
    <source>
        <dbReference type="ARBA" id="ARBA00023136"/>
    </source>
</evidence>
<evidence type="ECO:0000313" key="11">
    <source>
        <dbReference type="EMBL" id="KAH0619294.1"/>
    </source>
</evidence>
<evidence type="ECO:0000313" key="12">
    <source>
        <dbReference type="Proteomes" id="UP000826234"/>
    </source>
</evidence>
<comment type="caution">
    <text evidence="11">The sequence shown here is derived from an EMBL/GenBank/DDBJ whole genome shotgun (WGS) entry which is preliminary data.</text>
</comment>
<comment type="similarity">
    <text evidence="3 10">Belongs to the riboflavin transporter family.</text>
</comment>
<keyword evidence="8 10" id="KW-0472">Membrane</keyword>
<keyword evidence="6 10" id="KW-0812">Transmembrane</keyword>
<evidence type="ECO:0000256" key="5">
    <source>
        <dbReference type="ARBA" id="ARBA00022475"/>
    </source>
</evidence>
<evidence type="ECO:0000256" key="7">
    <source>
        <dbReference type="ARBA" id="ARBA00022989"/>
    </source>
</evidence>
<dbReference type="PANTHER" id="PTHR12929:SF4">
    <property type="entry name" value="SOLUTE CARRIER FAMILY 52, RIBOFLAVIN TRANSPORTER, MEMBER 3"/>
    <property type="match status" value="1"/>
</dbReference>
<accession>A0ABQ7SPS4</accession>
<reference evidence="11 12" key="1">
    <citation type="journal article" date="2022" name="Gigascience">
        <title>A chromosome-level genome assembly and annotation of the desert horned lizard, Phrynosoma platyrhinos, provides insight into chromosomal rearrangements among reptiles.</title>
        <authorList>
            <person name="Koochekian N."/>
            <person name="Ascanio A."/>
            <person name="Farleigh K."/>
            <person name="Card D.C."/>
            <person name="Schield D.R."/>
            <person name="Castoe T.A."/>
            <person name="Jezkova T."/>
        </authorList>
    </citation>
    <scope>NUCLEOTIDE SEQUENCE [LARGE SCALE GENOMIC DNA]</scope>
    <source>
        <strain evidence="11">NK-2021</strain>
    </source>
</reference>
<evidence type="ECO:0000256" key="3">
    <source>
        <dbReference type="ARBA" id="ARBA00006366"/>
    </source>
</evidence>
<gene>
    <name evidence="11" type="ORF">JD844_019248</name>
</gene>
<evidence type="ECO:0000256" key="1">
    <source>
        <dbReference type="ARBA" id="ARBA00000215"/>
    </source>
</evidence>
<comment type="function">
    <text evidence="10">Plasma membrane transporter mediating the uptake by cells of the water soluble vitamin B2/riboflavin that plays a key role in biochemical oxidation-reduction reactions of the carbohydrate, lipid, and amino acid metabolism.</text>
</comment>
<comment type="caution">
    <text evidence="10">Lacks conserved residue(s) required for the propagation of feature annotation.</text>
</comment>
<keyword evidence="9" id="KW-0325">Glycoprotein</keyword>
<feature type="transmembrane region" description="Helical" evidence="10">
    <location>
        <begin position="98"/>
        <end position="119"/>
    </location>
</feature>
<comment type="catalytic activity">
    <reaction evidence="1 10">
        <text>riboflavin(in) = riboflavin(out)</text>
        <dbReference type="Rhea" id="RHEA:35015"/>
        <dbReference type="ChEBI" id="CHEBI:57986"/>
    </reaction>
</comment>
<dbReference type="Pfam" id="PF06237">
    <property type="entry name" value="SLC52_ribofla_tr"/>
    <property type="match status" value="1"/>
</dbReference>
<evidence type="ECO:0000256" key="6">
    <source>
        <dbReference type="ARBA" id="ARBA00022692"/>
    </source>
</evidence>
<dbReference type="InterPro" id="IPR009357">
    <property type="entry name" value="Riboflavin_transptr"/>
</dbReference>
<keyword evidence="12" id="KW-1185">Reference proteome</keyword>
<dbReference type="PANTHER" id="PTHR12929">
    <property type="entry name" value="SOLUTE CARRIER FAMILY 52"/>
    <property type="match status" value="1"/>
</dbReference>
<keyword evidence="5 10" id="KW-1003">Cell membrane</keyword>
<keyword evidence="7 10" id="KW-1133">Transmembrane helix</keyword>